<name>A0ACB8TY54_9APHY</name>
<dbReference type="Proteomes" id="UP001055072">
    <property type="component" value="Unassembled WGS sequence"/>
</dbReference>
<reference evidence="1" key="1">
    <citation type="journal article" date="2021" name="Environ. Microbiol.">
        <title>Gene family expansions and transcriptome signatures uncover fungal adaptations to wood decay.</title>
        <authorList>
            <person name="Hage H."/>
            <person name="Miyauchi S."/>
            <person name="Viragh M."/>
            <person name="Drula E."/>
            <person name="Min B."/>
            <person name="Chaduli D."/>
            <person name="Navarro D."/>
            <person name="Favel A."/>
            <person name="Norest M."/>
            <person name="Lesage-Meessen L."/>
            <person name="Balint B."/>
            <person name="Merenyi Z."/>
            <person name="de Eugenio L."/>
            <person name="Morin E."/>
            <person name="Martinez A.T."/>
            <person name="Baldrian P."/>
            <person name="Stursova M."/>
            <person name="Martinez M.J."/>
            <person name="Novotny C."/>
            <person name="Magnuson J.K."/>
            <person name="Spatafora J.W."/>
            <person name="Maurice S."/>
            <person name="Pangilinan J."/>
            <person name="Andreopoulos W."/>
            <person name="LaButti K."/>
            <person name="Hundley H."/>
            <person name="Na H."/>
            <person name="Kuo A."/>
            <person name="Barry K."/>
            <person name="Lipzen A."/>
            <person name="Henrissat B."/>
            <person name="Riley R."/>
            <person name="Ahrendt S."/>
            <person name="Nagy L.G."/>
            <person name="Grigoriev I.V."/>
            <person name="Martin F."/>
            <person name="Rosso M.N."/>
        </authorList>
    </citation>
    <scope>NUCLEOTIDE SEQUENCE</scope>
    <source>
        <strain evidence="1">CBS 384.51</strain>
    </source>
</reference>
<keyword evidence="1" id="KW-0378">Hydrolase</keyword>
<keyword evidence="1" id="KW-0645">Protease</keyword>
<accession>A0ACB8TY54</accession>
<comment type="caution">
    <text evidence="1">The sequence shown here is derived from an EMBL/GenBank/DDBJ whole genome shotgun (WGS) entry which is preliminary data.</text>
</comment>
<dbReference type="EMBL" id="MU274920">
    <property type="protein sequence ID" value="KAI0086931.1"/>
    <property type="molecule type" value="Genomic_DNA"/>
</dbReference>
<gene>
    <name evidence="1" type="ORF">BDY19DRAFT_995367</name>
</gene>
<sequence length="489" mass="54541">MMFSLIPSALGLLTASFLVVSAHDTQQVFSTFDSRKHDNGHFTPSGDLHSLSATKFTTLGHPLFPNYGVRIKESRFCDGTVKSYTGYIDVEARHLFFYFFESRSDPDKDDVIFWTNGGPGCSSSMGLFMELGPCRVTDPDNSTFNPYSWNEKANVFFIDQPIGVGFSYAEYGEHVSTTEEAAKDVGAFIAIFFEHFIKFKGRAFHMAGESYAGRYIPAFASYIYDQNSKLIAAGATPINLSSIMIGNGCSDDSTIFSAYYDMQCKNGPIPPVQDIRRVQPTSKRTCVSMKRALPRCQKWIKESCYDRTDSIDCVAAYTFCSTNLELPFYTTGINPYDISKPCEGSIDETACYSVTTAIATYLNNPAIRQTIGVDDRFAKWNFTSCNHEVASRFGETLDTVFPSPYYIAALLERGIGVDKMLQLLDWTGKDAFRAADTRQWEVDGRVAGLIQSAERLTFVTIDGAGHMVPYDKPKESLELIGRWLAMSDI</sequence>
<proteinExistence type="predicted"/>
<organism evidence="1 2">
    <name type="scientific">Irpex rosettiformis</name>
    <dbReference type="NCBI Taxonomy" id="378272"/>
    <lineage>
        <taxon>Eukaryota</taxon>
        <taxon>Fungi</taxon>
        <taxon>Dikarya</taxon>
        <taxon>Basidiomycota</taxon>
        <taxon>Agaricomycotina</taxon>
        <taxon>Agaricomycetes</taxon>
        <taxon>Polyporales</taxon>
        <taxon>Irpicaceae</taxon>
        <taxon>Irpex</taxon>
    </lineage>
</organism>
<protein>
    <submittedName>
        <fullName evidence="1">Serine carboxypeptidase</fullName>
    </submittedName>
</protein>
<evidence type="ECO:0000313" key="1">
    <source>
        <dbReference type="EMBL" id="KAI0086931.1"/>
    </source>
</evidence>
<evidence type="ECO:0000313" key="2">
    <source>
        <dbReference type="Proteomes" id="UP001055072"/>
    </source>
</evidence>
<keyword evidence="1" id="KW-0121">Carboxypeptidase</keyword>
<keyword evidence="2" id="KW-1185">Reference proteome</keyword>